<dbReference type="GO" id="GO:0016763">
    <property type="term" value="F:pentosyltransferase activity"/>
    <property type="evidence" value="ECO:0007669"/>
    <property type="project" value="UniProtKB-ARBA"/>
</dbReference>
<evidence type="ECO:0000256" key="4">
    <source>
        <dbReference type="ARBA" id="ARBA00022679"/>
    </source>
</evidence>
<proteinExistence type="predicted"/>
<dbReference type="InterPro" id="IPR049625">
    <property type="entry name" value="Glyco_transf_61_cat"/>
</dbReference>
<evidence type="ECO:0000313" key="10">
    <source>
        <dbReference type="Proteomes" id="UP000036987"/>
    </source>
</evidence>
<protein>
    <recommendedName>
        <fullName evidence="8">Glycosyltransferase 61 catalytic domain-containing protein</fullName>
    </recommendedName>
</protein>
<dbReference type="GO" id="GO:0000139">
    <property type="term" value="C:Golgi membrane"/>
    <property type="evidence" value="ECO:0007669"/>
    <property type="project" value="UniProtKB-SubCell"/>
</dbReference>
<evidence type="ECO:0000256" key="2">
    <source>
        <dbReference type="ARBA" id="ARBA00004881"/>
    </source>
</evidence>
<evidence type="ECO:0000256" key="3">
    <source>
        <dbReference type="ARBA" id="ARBA00022676"/>
    </source>
</evidence>
<evidence type="ECO:0000256" key="7">
    <source>
        <dbReference type="SAM" id="Phobius"/>
    </source>
</evidence>
<keyword evidence="7" id="KW-0812">Transmembrane</keyword>
<reference evidence="10" key="1">
    <citation type="journal article" date="2016" name="Nature">
        <title>The genome of the seagrass Zostera marina reveals angiosperm adaptation to the sea.</title>
        <authorList>
            <person name="Olsen J.L."/>
            <person name="Rouze P."/>
            <person name="Verhelst B."/>
            <person name="Lin Y.-C."/>
            <person name="Bayer T."/>
            <person name="Collen J."/>
            <person name="Dattolo E."/>
            <person name="De Paoli E."/>
            <person name="Dittami S."/>
            <person name="Maumus F."/>
            <person name="Michel G."/>
            <person name="Kersting A."/>
            <person name="Lauritano C."/>
            <person name="Lohaus R."/>
            <person name="Toepel M."/>
            <person name="Tonon T."/>
            <person name="Vanneste K."/>
            <person name="Amirebrahimi M."/>
            <person name="Brakel J."/>
            <person name="Bostroem C."/>
            <person name="Chovatia M."/>
            <person name="Grimwood J."/>
            <person name="Jenkins J.W."/>
            <person name="Jueterbock A."/>
            <person name="Mraz A."/>
            <person name="Stam W.T."/>
            <person name="Tice H."/>
            <person name="Bornberg-Bauer E."/>
            <person name="Green P.J."/>
            <person name="Pearson G.A."/>
            <person name="Procaccini G."/>
            <person name="Duarte C.M."/>
            <person name="Schmutz J."/>
            <person name="Reusch T.B.H."/>
            <person name="Van de Peer Y."/>
        </authorList>
    </citation>
    <scope>NUCLEOTIDE SEQUENCE [LARGE SCALE GENOMIC DNA]</scope>
    <source>
        <strain evidence="10">cv. Finnish</strain>
    </source>
</reference>
<dbReference type="Proteomes" id="UP000036987">
    <property type="component" value="Unassembled WGS sequence"/>
</dbReference>
<dbReference type="EMBL" id="LFYR01002156">
    <property type="protein sequence ID" value="KMZ56582.1"/>
    <property type="molecule type" value="Genomic_DNA"/>
</dbReference>
<dbReference type="OMA" id="EYHSWWY"/>
<comment type="pathway">
    <text evidence="2">Glycan metabolism.</text>
</comment>
<keyword evidence="7" id="KW-0472">Membrane</keyword>
<keyword evidence="4" id="KW-0808">Transferase</keyword>
<keyword evidence="5" id="KW-0325">Glycoprotein</keyword>
<keyword evidence="10" id="KW-1185">Reference proteome</keyword>
<keyword evidence="3" id="KW-0328">Glycosyltransferase</keyword>
<dbReference type="AlphaFoldDB" id="A0A0K9NKH5"/>
<dbReference type="GO" id="GO:0016757">
    <property type="term" value="F:glycosyltransferase activity"/>
    <property type="evidence" value="ECO:0000318"/>
    <property type="project" value="GO_Central"/>
</dbReference>
<feature type="domain" description="Glycosyltransferase 61 catalytic" evidence="8">
    <location>
        <begin position="338"/>
        <end position="426"/>
    </location>
</feature>
<dbReference type="PANTHER" id="PTHR20961:SF102">
    <property type="entry name" value="OS05G0391600 PROTEIN"/>
    <property type="match status" value="1"/>
</dbReference>
<dbReference type="Pfam" id="PF04577">
    <property type="entry name" value="Glyco_transf_61"/>
    <property type="match status" value="1"/>
</dbReference>
<accession>A0A0K9NKH5</accession>
<name>A0A0K9NKH5_ZOSMR</name>
<evidence type="ECO:0000259" key="8">
    <source>
        <dbReference type="Pfam" id="PF04577"/>
    </source>
</evidence>
<evidence type="ECO:0000256" key="1">
    <source>
        <dbReference type="ARBA" id="ARBA00004323"/>
    </source>
</evidence>
<comment type="caution">
    <text evidence="9">The sequence shown here is derived from an EMBL/GenBank/DDBJ whole genome shotgun (WGS) entry which is preliminary data.</text>
</comment>
<evidence type="ECO:0000256" key="5">
    <source>
        <dbReference type="ARBA" id="ARBA00023180"/>
    </source>
</evidence>
<dbReference type="OrthoDB" id="529273at2759"/>
<evidence type="ECO:0000256" key="6">
    <source>
        <dbReference type="SAM" id="MobiDB-lite"/>
    </source>
</evidence>
<organism evidence="9 10">
    <name type="scientific">Zostera marina</name>
    <name type="common">Eelgrass</name>
    <dbReference type="NCBI Taxonomy" id="29655"/>
    <lineage>
        <taxon>Eukaryota</taxon>
        <taxon>Viridiplantae</taxon>
        <taxon>Streptophyta</taxon>
        <taxon>Embryophyta</taxon>
        <taxon>Tracheophyta</taxon>
        <taxon>Spermatophyta</taxon>
        <taxon>Magnoliopsida</taxon>
        <taxon>Liliopsida</taxon>
        <taxon>Zosteraceae</taxon>
        <taxon>Zostera</taxon>
    </lineage>
</organism>
<sequence length="519" mass="59489">MYSKTHLYPKLKNEHSGHGSISFRHQQQPKHIAGAVTNRRYLMIILILFAFMFLFILIRYSTIFAIFFPPDFCLNSFNRSSVVLEKMATTETASIQAASEEENNITAGFCRSLIDGTANNVSSLGVLCCDRTHVRTDICYMNGDVRTGGRRRRDKSLSIFLYNISDDDDRLVREKIRPYTRKWEKPIMSTIDELTLDPIFKNDVLLSDDKRMKCDVEHKVPGMVFSAGGYTGNAYHEFNDGLIPLFLTTERFKGEVVLLILDYRSWWMSKYESLIKKISKYEIIKLGVDRRVHCFPEMIVGMKIHGELSIDPQLMPDGMQKFKALLDESFGSTDHHHQLILPKRSPLRKKPILTIIVRKETRVLLNLDDVIRLCNTIGFQVKIIIPAPEIPLTEIHHILSTSDVMVTVNGAAMTHFFFTRPGTVLIQIVPLGLNEAGDKFCGQPAKMFGLEYVEYRIIPKESSLSKEYGPNTAIISNPMKINRKGWQHTKKFYLGHQNITVDIKRFSNVVARVYETLIN</sequence>
<gene>
    <name evidence="9" type="ORF">ZOSMA_93G00450</name>
</gene>
<evidence type="ECO:0000313" key="9">
    <source>
        <dbReference type="EMBL" id="KMZ56582.1"/>
    </source>
</evidence>
<keyword evidence="7" id="KW-1133">Transmembrane helix</keyword>
<feature type="transmembrane region" description="Helical" evidence="7">
    <location>
        <begin position="41"/>
        <end position="68"/>
    </location>
</feature>
<comment type="subcellular location">
    <subcellularLocation>
        <location evidence="1">Golgi apparatus membrane</location>
        <topology evidence="1">Single-pass type II membrane protein</topology>
    </subcellularLocation>
</comment>
<feature type="region of interest" description="Disordered" evidence="6">
    <location>
        <begin position="1"/>
        <end position="20"/>
    </location>
</feature>
<dbReference type="STRING" id="29655.A0A0K9NKH5"/>
<dbReference type="PANTHER" id="PTHR20961">
    <property type="entry name" value="GLYCOSYLTRANSFERASE"/>
    <property type="match status" value="1"/>
</dbReference>
<dbReference type="InterPro" id="IPR007657">
    <property type="entry name" value="Glycosyltransferase_61"/>
</dbReference>